<reference evidence="1 2" key="1">
    <citation type="submission" date="2013-07" db="EMBL/GenBank/DDBJ databases">
        <authorList>
            <consortium name="DOE Joint Genome Institute"/>
            <person name="Reeve W."/>
            <person name="Huntemann M."/>
            <person name="Han J."/>
            <person name="Chen A."/>
            <person name="Kyrpides N."/>
            <person name="Mavromatis K."/>
            <person name="Markowitz V."/>
            <person name="Palaniappan K."/>
            <person name="Ivanova N."/>
            <person name="Schaumberg A."/>
            <person name="Pati A."/>
            <person name="Liolios K."/>
            <person name="Nordberg H.P."/>
            <person name="Cantor M.N."/>
            <person name="Hua S.X."/>
            <person name="Woyke T."/>
        </authorList>
    </citation>
    <scope>NUCLEOTIDE SEQUENCE [LARGE SCALE GENOMIC DNA]</scope>
    <source>
        <strain evidence="1 2">DSM 43889</strain>
    </source>
</reference>
<dbReference type="PANTHER" id="PTHR42830:SF2">
    <property type="entry name" value="OSMC_OHR FAMILY PROTEIN"/>
    <property type="match status" value="1"/>
</dbReference>
<accession>A0ABT1JDB6</accession>
<organism evidence="1 2">
    <name type="scientific">Actinoalloteichus caeruleus DSM 43889</name>
    <dbReference type="NCBI Taxonomy" id="1120930"/>
    <lineage>
        <taxon>Bacteria</taxon>
        <taxon>Bacillati</taxon>
        <taxon>Actinomycetota</taxon>
        <taxon>Actinomycetes</taxon>
        <taxon>Pseudonocardiales</taxon>
        <taxon>Pseudonocardiaceae</taxon>
        <taxon>Actinoalloteichus</taxon>
        <taxon>Actinoalloteichus cyanogriseus</taxon>
    </lineage>
</organism>
<reference evidence="1 2" key="2">
    <citation type="submission" date="2022-06" db="EMBL/GenBank/DDBJ databases">
        <title>Genomic Encyclopedia of Type Strains, Phase I: the one thousand microbial genomes (KMG-I) project.</title>
        <authorList>
            <person name="Kyrpides N."/>
        </authorList>
    </citation>
    <scope>NUCLEOTIDE SEQUENCE [LARGE SCALE GENOMIC DNA]</scope>
    <source>
        <strain evidence="1 2">DSM 43889</strain>
    </source>
</reference>
<dbReference type="Pfam" id="PF02566">
    <property type="entry name" value="OsmC"/>
    <property type="match status" value="1"/>
</dbReference>
<dbReference type="SUPFAM" id="SSF82784">
    <property type="entry name" value="OsmC-like"/>
    <property type="match status" value="1"/>
</dbReference>
<dbReference type="Proteomes" id="UP000791080">
    <property type="component" value="Unassembled WGS sequence"/>
</dbReference>
<dbReference type="InterPro" id="IPR015946">
    <property type="entry name" value="KH_dom-like_a/b"/>
</dbReference>
<dbReference type="InterPro" id="IPR052707">
    <property type="entry name" value="OsmC_Ohr_Peroxiredoxin"/>
</dbReference>
<name>A0ABT1JDB6_ACTCY</name>
<dbReference type="Gene3D" id="3.30.300.20">
    <property type="match status" value="1"/>
</dbReference>
<comment type="caution">
    <text evidence="1">The sequence shown here is derived from an EMBL/GenBank/DDBJ whole genome shotgun (WGS) entry which is preliminary data.</text>
</comment>
<dbReference type="RefSeq" id="WP_026418021.1">
    <property type="nucleotide sequence ID" value="NZ_AUBJ02000001.1"/>
</dbReference>
<dbReference type="PANTHER" id="PTHR42830">
    <property type="entry name" value="OSMOTICALLY INDUCIBLE FAMILY PROTEIN"/>
    <property type="match status" value="1"/>
</dbReference>
<gene>
    <name evidence="1" type="ORF">G443_000758</name>
</gene>
<dbReference type="InterPro" id="IPR036102">
    <property type="entry name" value="OsmC/Ohrsf"/>
</dbReference>
<keyword evidence="2" id="KW-1185">Reference proteome</keyword>
<protein>
    <submittedName>
        <fullName evidence="1">Organic hydroperoxide reductase OsmC/OhrA</fullName>
    </submittedName>
</protein>
<dbReference type="EMBL" id="AUBJ02000001">
    <property type="protein sequence ID" value="MCP2330488.1"/>
    <property type="molecule type" value="Genomic_DNA"/>
</dbReference>
<dbReference type="InterPro" id="IPR003718">
    <property type="entry name" value="OsmC/Ohr_fam"/>
</dbReference>
<evidence type="ECO:0000313" key="1">
    <source>
        <dbReference type="EMBL" id="MCP2330488.1"/>
    </source>
</evidence>
<sequence>MSKEHHYAVTVRWTPQPGQDTSSYRTYTRDHDLVVEGKPVLQGSADPSFRGDQSRWNPEEFLVGALSECHLLTYLALCATQGVVVTSYEDAATGLMRMERVSSGRFVEVVLNPVVTVTDASMVERAEELHAAAHRDCFIANSVNFPVRHQPTIRVAS</sequence>
<proteinExistence type="predicted"/>
<evidence type="ECO:0000313" key="2">
    <source>
        <dbReference type="Proteomes" id="UP000791080"/>
    </source>
</evidence>